<proteinExistence type="predicted"/>
<dbReference type="Proteomes" id="UP000077266">
    <property type="component" value="Unassembled WGS sequence"/>
</dbReference>
<sequence>MAFDPASATTSGCDSREYSNLDDDVWSFSLSTQVTIPGDELDFDYGIYYSDVTSTHTIPHDNVFDYSAASTEISPSNAIGLVDDLTFGAQTFYTDVGMSAQYPHQISGAVYEAQSQADDAALLQAFLERETYLAALGLETEAASILTNALSSSQLETIDPSLLQTPMEMAAAYSSSPSTSSGSLSTPTSFASDMPLMITAGCADLPLQLGFSTLPSPPPAKLLLSSSPSPPKKKARHPAPPPHVTPAIGNIKLDRASYEHYRAQKRGVTDASGKTFCPVPGCHGQWAKFCASQYQRHMRSHCLDFKLGCSYCGKDLSRRDALKRHKCAQMRLLLP</sequence>
<dbReference type="AlphaFoldDB" id="A0A165Q3L5"/>
<reference evidence="2 3" key="1">
    <citation type="journal article" date="2016" name="Mol. Biol. Evol.">
        <title>Comparative Genomics of Early-Diverging Mushroom-Forming Fungi Provides Insights into the Origins of Lignocellulose Decay Capabilities.</title>
        <authorList>
            <person name="Nagy L.G."/>
            <person name="Riley R."/>
            <person name="Tritt A."/>
            <person name="Adam C."/>
            <person name="Daum C."/>
            <person name="Floudas D."/>
            <person name="Sun H."/>
            <person name="Yadav J.S."/>
            <person name="Pangilinan J."/>
            <person name="Larsson K.H."/>
            <person name="Matsuura K."/>
            <person name="Barry K."/>
            <person name="Labutti K."/>
            <person name="Kuo R."/>
            <person name="Ohm R.A."/>
            <person name="Bhattacharya S.S."/>
            <person name="Shirouzu T."/>
            <person name="Yoshinaga Y."/>
            <person name="Martin F.M."/>
            <person name="Grigoriev I.V."/>
            <person name="Hibbett D.S."/>
        </authorList>
    </citation>
    <scope>NUCLEOTIDE SEQUENCE [LARGE SCALE GENOMIC DNA]</scope>
    <source>
        <strain evidence="2 3">HHB12029</strain>
    </source>
</reference>
<keyword evidence="3" id="KW-1185">Reference proteome</keyword>
<evidence type="ECO:0000313" key="3">
    <source>
        <dbReference type="Proteomes" id="UP000077266"/>
    </source>
</evidence>
<evidence type="ECO:0008006" key="4">
    <source>
        <dbReference type="Google" id="ProtNLM"/>
    </source>
</evidence>
<protein>
    <recommendedName>
        <fullName evidence="4">C2H2-type domain-containing protein</fullName>
    </recommendedName>
</protein>
<evidence type="ECO:0000256" key="1">
    <source>
        <dbReference type="SAM" id="MobiDB-lite"/>
    </source>
</evidence>
<gene>
    <name evidence="2" type="ORF">EXIGLDRAFT_318916</name>
</gene>
<dbReference type="OrthoDB" id="6910977at2759"/>
<name>A0A165Q3L5_EXIGL</name>
<dbReference type="InParanoid" id="A0A165Q3L5"/>
<evidence type="ECO:0000313" key="2">
    <source>
        <dbReference type="EMBL" id="KZW03033.1"/>
    </source>
</evidence>
<organism evidence="2 3">
    <name type="scientific">Exidia glandulosa HHB12029</name>
    <dbReference type="NCBI Taxonomy" id="1314781"/>
    <lineage>
        <taxon>Eukaryota</taxon>
        <taxon>Fungi</taxon>
        <taxon>Dikarya</taxon>
        <taxon>Basidiomycota</taxon>
        <taxon>Agaricomycotina</taxon>
        <taxon>Agaricomycetes</taxon>
        <taxon>Auriculariales</taxon>
        <taxon>Exidiaceae</taxon>
        <taxon>Exidia</taxon>
    </lineage>
</organism>
<accession>A0A165Q3L5</accession>
<feature type="region of interest" description="Disordered" evidence="1">
    <location>
        <begin position="220"/>
        <end position="248"/>
    </location>
</feature>
<dbReference type="EMBL" id="KV425885">
    <property type="protein sequence ID" value="KZW03033.1"/>
    <property type="molecule type" value="Genomic_DNA"/>
</dbReference>